<dbReference type="WBParaSite" id="OFLC_0001609801-mRNA-1">
    <property type="protein sequence ID" value="OFLC_0001609801-mRNA-1"/>
    <property type="gene ID" value="OFLC_0001609801"/>
</dbReference>
<dbReference type="Proteomes" id="UP000267606">
    <property type="component" value="Unassembled WGS sequence"/>
</dbReference>
<proteinExistence type="predicted"/>
<dbReference type="PANTHER" id="PTHR32015:SF8">
    <property type="entry name" value="LIPASE"/>
    <property type="match status" value="1"/>
</dbReference>
<dbReference type="Gene3D" id="3.40.50.1820">
    <property type="entry name" value="alpha/beta hydrolase"/>
    <property type="match status" value="1"/>
</dbReference>
<sequence>SLTNSIDTFIGIAGPNHGVNLKIGQADFPACMFSLLPICNQRTGLFSGLCPQESAFLTVTARIRGQHGEKVYNEKNHEQTFRDSLPVQLQMILNHIVI</sequence>
<reference evidence="1 2" key="2">
    <citation type="submission" date="2018-11" db="EMBL/GenBank/DDBJ databases">
        <authorList>
            <consortium name="Pathogen Informatics"/>
        </authorList>
    </citation>
    <scope>NUCLEOTIDE SEQUENCE [LARGE SCALE GENOMIC DNA]</scope>
</reference>
<evidence type="ECO:0000313" key="2">
    <source>
        <dbReference type="Proteomes" id="UP000267606"/>
    </source>
</evidence>
<dbReference type="AlphaFoldDB" id="A0A183I8M3"/>
<protein>
    <submittedName>
        <fullName evidence="3">Triacylglycerol lipase</fullName>
    </submittedName>
</protein>
<dbReference type="PANTHER" id="PTHR32015">
    <property type="entry name" value="FASTING INDUCED LIPASE"/>
    <property type="match status" value="1"/>
</dbReference>
<gene>
    <name evidence="1" type="ORF">OFLC_LOCUS16086</name>
</gene>
<dbReference type="GO" id="GO:0016298">
    <property type="term" value="F:lipase activity"/>
    <property type="evidence" value="ECO:0007669"/>
    <property type="project" value="TreeGrafter"/>
</dbReference>
<dbReference type="Pfam" id="PF01674">
    <property type="entry name" value="Lipase_2"/>
    <property type="match status" value="1"/>
</dbReference>
<organism evidence="3">
    <name type="scientific">Onchocerca flexuosa</name>
    <dbReference type="NCBI Taxonomy" id="387005"/>
    <lineage>
        <taxon>Eukaryota</taxon>
        <taxon>Metazoa</taxon>
        <taxon>Ecdysozoa</taxon>
        <taxon>Nematoda</taxon>
        <taxon>Chromadorea</taxon>
        <taxon>Rhabditida</taxon>
        <taxon>Spirurina</taxon>
        <taxon>Spiruromorpha</taxon>
        <taxon>Filarioidea</taxon>
        <taxon>Onchocercidae</taxon>
        <taxon>Onchocerca</taxon>
    </lineage>
</organism>
<dbReference type="InterPro" id="IPR002918">
    <property type="entry name" value="Lipase_EstA/Esterase_EstB"/>
</dbReference>
<dbReference type="GO" id="GO:0016042">
    <property type="term" value="P:lipid catabolic process"/>
    <property type="evidence" value="ECO:0007669"/>
    <property type="project" value="InterPro"/>
</dbReference>
<accession>A0A183I8M3</accession>
<evidence type="ECO:0000313" key="1">
    <source>
        <dbReference type="EMBL" id="VDP27024.1"/>
    </source>
</evidence>
<name>A0A183I8M3_9BILA</name>
<dbReference type="InterPro" id="IPR029058">
    <property type="entry name" value="AB_hydrolase_fold"/>
</dbReference>
<dbReference type="EMBL" id="UZAJ01044006">
    <property type="protein sequence ID" value="VDP27024.1"/>
    <property type="molecule type" value="Genomic_DNA"/>
</dbReference>
<keyword evidence="2" id="KW-1185">Reference proteome</keyword>
<reference evidence="3" key="1">
    <citation type="submission" date="2016-06" db="UniProtKB">
        <authorList>
            <consortium name="WormBaseParasite"/>
        </authorList>
    </citation>
    <scope>IDENTIFICATION</scope>
</reference>
<evidence type="ECO:0000313" key="3">
    <source>
        <dbReference type="WBParaSite" id="OFLC_0001609801-mRNA-1"/>
    </source>
</evidence>